<dbReference type="InterPro" id="IPR014729">
    <property type="entry name" value="Rossmann-like_a/b/a_fold"/>
</dbReference>
<evidence type="ECO:0000313" key="9">
    <source>
        <dbReference type="Proteomes" id="UP001515480"/>
    </source>
</evidence>
<evidence type="ECO:0000259" key="7">
    <source>
        <dbReference type="PROSITE" id="PS51645"/>
    </source>
</evidence>
<evidence type="ECO:0000256" key="2">
    <source>
        <dbReference type="ARBA" id="ARBA00022630"/>
    </source>
</evidence>
<dbReference type="Gene3D" id="3.40.50.620">
    <property type="entry name" value="HUPs"/>
    <property type="match status" value="1"/>
</dbReference>
<sequence>MSTLLWLRKSLRLHDNPALCAAIEGSTHLFPVFCLDPWFVQSGRVGTNRMNFLLESLHDLDASLRALNSRLIVLQGDPRDELPRVWREWKVERLAFEIDTEEYAKARDDEISRLAQSMGVQVVTRWGHTMCDLDQLLKHAGGTPTTNYNSFLSHFEMESRLQPVKPIDAPRRLPPLGAIAAAEATLPSIDQLGYARSHRSVILPGGETEALRRLEEHLKREEWVATFEKPQTSPTGMNPFGDRTRSTTALSPYLKFGCLSSRLMYDEIKKVYTRHPKHSKPPTSLHGQLLWREFYYTCAHGTPHFSQMRGNPICRQIPWGADEELLAAWREARTGYPWIDAAMTQLREEGWIHHLARHAVACFLTRGDLWQSWEEGAKVFDELLLDADPAINYGNWMWLSCSCFFYQYFRCYSPVAFPRKYDKEGEYVRHWLPCLKNMPAKYIYEPWKAPIAVQKSASCIVGVDYPKPIVQHEVVSKENMAKMAMAYEAYKNGKSSVGGLSTTMGAKGKNPLKQTILPSSKKPRQ</sequence>
<dbReference type="Pfam" id="PF03441">
    <property type="entry name" value="FAD_binding_7"/>
    <property type="match status" value="1"/>
</dbReference>
<dbReference type="SUPFAM" id="SSF52425">
    <property type="entry name" value="Cryptochrome/photolyase, N-terminal domain"/>
    <property type="match status" value="1"/>
</dbReference>
<dbReference type="GO" id="GO:0003677">
    <property type="term" value="F:DNA binding"/>
    <property type="evidence" value="ECO:0007669"/>
    <property type="project" value="TreeGrafter"/>
</dbReference>
<evidence type="ECO:0000256" key="5">
    <source>
        <dbReference type="PIRSR" id="PIRSR602081-2"/>
    </source>
</evidence>
<dbReference type="Gene3D" id="1.10.579.10">
    <property type="entry name" value="DNA Cyclobutane Dipyrimidine Photolyase, subunit A, domain 3"/>
    <property type="match status" value="1"/>
</dbReference>
<comment type="caution">
    <text evidence="8">The sequence shown here is derived from an EMBL/GenBank/DDBJ whole genome shotgun (WGS) entry which is preliminary data.</text>
</comment>
<evidence type="ECO:0000256" key="3">
    <source>
        <dbReference type="ARBA" id="ARBA00022827"/>
    </source>
</evidence>
<dbReference type="Proteomes" id="UP001515480">
    <property type="component" value="Unassembled WGS sequence"/>
</dbReference>
<evidence type="ECO:0000256" key="6">
    <source>
        <dbReference type="SAM" id="MobiDB-lite"/>
    </source>
</evidence>
<name>A0AB34J9Z1_PRYPA</name>
<feature type="domain" description="Photolyase/cryptochrome alpha/beta" evidence="7">
    <location>
        <begin position="1"/>
        <end position="130"/>
    </location>
</feature>
<feature type="site" description="Electron transfer via tryptophanyl radical" evidence="5">
    <location>
        <position position="319"/>
    </location>
</feature>
<dbReference type="InterPro" id="IPR005101">
    <property type="entry name" value="Cryptochr/Photolyase_FAD-bd"/>
</dbReference>
<keyword evidence="3 4" id="KW-0274">FAD</keyword>
<dbReference type="InterPro" id="IPR002081">
    <property type="entry name" value="Cryptochrome/DNA_photolyase_1"/>
</dbReference>
<dbReference type="PROSITE" id="PS51645">
    <property type="entry name" value="PHR_CRY_ALPHA_BETA"/>
    <property type="match status" value="1"/>
</dbReference>
<dbReference type="InterPro" id="IPR036155">
    <property type="entry name" value="Crypto/Photolyase_N_sf"/>
</dbReference>
<proteinExistence type="inferred from homology"/>
<accession>A0AB34J9Z1</accession>
<evidence type="ECO:0000256" key="4">
    <source>
        <dbReference type="PIRSR" id="PIRSR602081-1"/>
    </source>
</evidence>
<gene>
    <name evidence="8" type="ORF">AB1Y20_001993</name>
</gene>
<keyword evidence="9" id="KW-1185">Reference proteome</keyword>
<evidence type="ECO:0000313" key="8">
    <source>
        <dbReference type="EMBL" id="KAL1515364.1"/>
    </source>
</evidence>
<feature type="binding site" evidence="4">
    <location>
        <begin position="386"/>
        <end position="388"/>
    </location>
    <ligand>
        <name>FAD</name>
        <dbReference type="ChEBI" id="CHEBI:57692"/>
    </ligand>
</feature>
<protein>
    <recommendedName>
        <fullName evidence="7">Photolyase/cryptochrome alpha/beta domain-containing protein</fullName>
    </recommendedName>
</protein>
<feature type="site" description="Electron transfer via tryptophanyl radical" evidence="5">
    <location>
        <position position="396"/>
    </location>
</feature>
<dbReference type="GO" id="GO:0005737">
    <property type="term" value="C:cytoplasm"/>
    <property type="evidence" value="ECO:0007669"/>
    <property type="project" value="TreeGrafter"/>
</dbReference>
<dbReference type="GO" id="GO:0032922">
    <property type="term" value="P:circadian regulation of gene expression"/>
    <property type="evidence" value="ECO:0007669"/>
    <property type="project" value="TreeGrafter"/>
</dbReference>
<dbReference type="PANTHER" id="PTHR11455">
    <property type="entry name" value="CRYPTOCHROME"/>
    <property type="match status" value="1"/>
</dbReference>
<evidence type="ECO:0000256" key="1">
    <source>
        <dbReference type="ARBA" id="ARBA00005862"/>
    </source>
</evidence>
<feature type="region of interest" description="Disordered" evidence="6">
    <location>
        <begin position="503"/>
        <end position="525"/>
    </location>
</feature>
<organism evidence="8 9">
    <name type="scientific">Prymnesium parvum</name>
    <name type="common">Toxic golden alga</name>
    <dbReference type="NCBI Taxonomy" id="97485"/>
    <lineage>
        <taxon>Eukaryota</taxon>
        <taxon>Haptista</taxon>
        <taxon>Haptophyta</taxon>
        <taxon>Prymnesiophyceae</taxon>
        <taxon>Prymnesiales</taxon>
        <taxon>Prymnesiaceae</taxon>
        <taxon>Prymnesium</taxon>
    </lineage>
</organism>
<dbReference type="GO" id="GO:0005634">
    <property type="term" value="C:nucleus"/>
    <property type="evidence" value="ECO:0007669"/>
    <property type="project" value="TreeGrafter"/>
</dbReference>
<comment type="similarity">
    <text evidence="1">Belongs to the DNA photolyase class-1 family.</text>
</comment>
<feature type="site" description="Electron transfer via tryptophanyl radical" evidence="5">
    <location>
        <position position="373"/>
    </location>
</feature>
<dbReference type="PANTHER" id="PTHR11455:SF9">
    <property type="entry name" value="CRYPTOCHROME CIRCADIAN CLOCK 5 ISOFORM X1"/>
    <property type="match status" value="1"/>
</dbReference>
<dbReference type="InterPro" id="IPR006050">
    <property type="entry name" value="DNA_photolyase_N"/>
</dbReference>
<feature type="binding site" evidence="4">
    <location>
        <begin position="288"/>
        <end position="295"/>
    </location>
    <ligand>
        <name>FAD</name>
        <dbReference type="ChEBI" id="CHEBI:57692"/>
    </ligand>
</feature>
<dbReference type="AlphaFoldDB" id="A0AB34J9Z1"/>
<dbReference type="Pfam" id="PF00875">
    <property type="entry name" value="DNA_photolyase"/>
    <property type="match status" value="1"/>
</dbReference>
<comment type="cofactor">
    <cofactor evidence="4">
        <name>FAD</name>
        <dbReference type="ChEBI" id="CHEBI:57692"/>
    </cofactor>
    <text evidence="4">Binds 1 FAD per subunit.</text>
</comment>
<dbReference type="GO" id="GO:0071949">
    <property type="term" value="F:FAD binding"/>
    <property type="evidence" value="ECO:0007669"/>
    <property type="project" value="TreeGrafter"/>
</dbReference>
<dbReference type="GO" id="GO:0003904">
    <property type="term" value="F:deoxyribodipyrimidine photo-lyase activity"/>
    <property type="evidence" value="ECO:0007669"/>
    <property type="project" value="TreeGrafter"/>
</dbReference>
<dbReference type="SUPFAM" id="SSF48173">
    <property type="entry name" value="Cryptochrome/photolyase FAD-binding domain"/>
    <property type="match status" value="1"/>
</dbReference>
<dbReference type="FunFam" id="1.10.579.10:FF:000001">
    <property type="entry name" value="Cryptochrome 1"/>
    <property type="match status" value="1"/>
</dbReference>
<dbReference type="GO" id="GO:0043153">
    <property type="term" value="P:entrainment of circadian clock by photoperiod"/>
    <property type="evidence" value="ECO:0007669"/>
    <property type="project" value="TreeGrafter"/>
</dbReference>
<dbReference type="InterPro" id="IPR036134">
    <property type="entry name" value="Crypto/Photolyase_FAD-like_sf"/>
</dbReference>
<keyword evidence="2 4" id="KW-0285">Flavoprotein</keyword>
<dbReference type="EMBL" id="JBGBPQ010000011">
    <property type="protein sequence ID" value="KAL1515364.1"/>
    <property type="molecule type" value="Genomic_DNA"/>
</dbReference>
<feature type="binding site" evidence="4">
    <location>
        <begin position="247"/>
        <end position="251"/>
    </location>
    <ligand>
        <name>FAD</name>
        <dbReference type="ChEBI" id="CHEBI:57692"/>
    </ligand>
</feature>
<dbReference type="Gene3D" id="1.25.40.80">
    <property type="match status" value="1"/>
</dbReference>
<reference evidence="8 9" key="1">
    <citation type="journal article" date="2024" name="Science">
        <title>Giant polyketide synthase enzymes in the biosynthesis of giant marine polyether toxins.</title>
        <authorList>
            <person name="Fallon T.R."/>
            <person name="Shende V.V."/>
            <person name="Wierzbicki I.H."/>
            <person name="Pendleton A.L."/>
            <person name="Watervoot N.F."/>
            <person name="Auber R.P."/>
            <person name="Gonzalez D.J."/>
            <person name="Wisecaver J.H."/>
            <person name="Moore B.S."/>
        </authorList>
    </citation>
    <scope>NUCLEOTIDE SEQUENCE [LARGE SCALE GENOMIC DNA]</scope>
    <source>
        <strain evidence="8 9">12B1</strain>
    </source>
</reference>